<sequence>MKKPYNRHYYNPPLVAVALRLRLLLLVLLLPAVVAAAAAHFETDSVYRYAIRSAASADADLEHTLLAFGVSPAANNNTPTAGSTSFSFKAEIEIAPFNVTADGDLLCRLSFLGTPSVLVGNSHDSSGSMHFDSAWFGFVLKRDGTVEKVLYEPTEQPSVLQFKRGDKENELFISTNGSTTVEFLGKDTASVHVAGPPDGALYGPLYDTPSIHYRKLQDVLRVVKKSLDCFDHSGIAKTHGEKLKCFSSARKALESLQPADAVKAAEYLMSPKLQGSLWVRFDLVGEMCVQVPTLLDHMIGTAFANVTDDRETAALALKASFKCTAPTSHSVDVLLSVVANHTAPGSDHIIALETRDHAALLLGYMGRLLREQGQTDISTRITQVLKDALDNSIGQLSRRSADSLDVNRDIENDHIDERSIDELASTARSATLIRALAQTKDAGSVGTLKTVIFGDQQNSKSHPVLQAAALSAMGRLTGSAVEDALLTTLSSEKHAELHEFARRAFGQRKREISVEQIAQGAAELYEMYGTNATRQGPLTKSALRARDVVENLANFTLAAPSYSWDQRIGADVAGVRLRAELINRVRLSLSLLNSTFSIEINNVAGASLYFDIGGVYHELDIFEAEMQFMGTIQYNQDVFHNFRMSETDRLRDVFLGWISDIKIQFTIAQATLQTYWQTVLDAFNILQSAMITSQSVDWSGYTAALRNATTNPRILSAHDTFVSFEQQIIALQAQALKIYLNTTAALDPQVKDAIDQLLAGMEVAVDCPEQGVSAILARVNNLATPTDTIQLAVASLQAGFSVGSLQDAVDLFEANFANYRDTFSPDPRAAPLIEMARISTANAARVTGMFTNFVSAWSNYQSEVGALKALSEKYRSLLDVNFGPKAHSNFPKTPVSVFPETWADANGNTYQGMRVRTNVQGPIVAPFAGIYRILDSTTVKITVSEVTLRTYEILLHNILQRPDLVNGTTIAKGDLIGTAQGLSLTISICGGRFARTCIDPRK</sequence>
<proteinExistence type="predicted"/>
<protein>
    <submittedName>
        <fullName evidence="1">Uncharacterized protein</fullName>
    </submittedName>
</protein>
<accession>A0AAD5TDQ4</accession>
<reference evidence="1" key="1">
    <citation type="submission" date="2020-05" db="EMBL/GenBank/DDBJ databases">
        <title>Phylogenomic resolution of chytrid fungi.</title>
        <authorList>
            <person name="Stajich J.E."/>
            <person name="Amses K."/>
            <person name="Simmons R."/>
            <person name="Seto K."/>
            <person name="Myers J."/>
            <person name="Bonds A."/>
            <person name="Quandt C.A."/>
            <person name="Barry K."/>
            <person name="Liu P."/>
            <person name="Grigoriev I."/>
            <person name="Longcore J.E."/>
            <person name="James T.Y."/>
        </authorList>
    </citation>
    <scope>NUCLEOTIDE SEQUENCE</scope>
    <source>
        <strain evidence="1">JEL0379</strain>
    </source>
</reference>
<keyword evidence="2" id="KW-1185">Reference proteome</keyword>
<organism evidence="1 2">
    <name type="scientific">Geranomyces variabilis</name>
    <dbReference type="NCBI Taxonomy" id="109894"/>
    <lineage>
        <taxon>Eukaryota</taxon>
        <taxon>Fungi</taxon>
        <taxon>Fungi incertae sedis</taxon>
        <taxon>Chytridiomycota</taxon>
        <taxon>Chytridiomycota incertae sedis</taxon>
        <taxon>Chytridiomycetes</taxon>
        <taxon>Spizellomycetales</taxon>
        <taxon>Powellomycetaceae</taxon>
        <taxon>Geranomyces</taxon>
    </lineage>
</organism>
<name>A0AAD5TDQ4_9FUNG</name>
<dbReference type="Proteomes" id="UP001212152">
    <property type="component" value="Unassembled WGS sequence"/>
</dbReference>
<evidence type="ECO:0000313" key="1">
    <source>
        <dbReference type="EMBL" id="KAJ3168100.1"/>
    </source>
</evidence>
<comment type="caution">
    <text evidence="1">The sequence shown here is derived from an EMBL/GenBank/DDBJ whole genome shotgun (WGS) entry which is preliminary data.</text>
</comment>
<dbReference type="AlphaFoldDB" id="A0AAD5TDQ4"/>
<evidence type="ECO:0000313" key="2">
    <source>
        <dbReference type="Proteomes" id="UP001212152"/>
    </source>
</evidence>
<dbReference type="EMBL" id="JADGJQ010000126">
    <property type="protein sequence ID" value="KAJ3168100.1"/>
    <property type="molecule type" value="Genomic_DNA"/>
</dbReference>
<gene>
    <name evidence="1" type="ORF">HDU87_001241</name>
</gene>